<evidence type="ECO:0000256" key="1">
    <source>
        <dbReference type="ARBA" id="ARBA00004162"/>
    </source>
</evidence>
<evidence type="ECO:0000313" key="14">
    <source>
        <dbReference type="Proteomes" id="UP001152561"/>
    </source>
</evidence>
<feature type="compositionally biased region" description="Basic and acidic residues" evidence="11">
    <location>
        <begin position="222"/>
        <end position="236"/>
    </location>
</feature>
<evidence type="ECO:0000256" key="10">
    <source>
        <dbReference type="SAM" id="Coils"/>
    </source>
</evidence>
<name>A0A9Q1N0C6_9SOLA</name>
<feature type="region of interest" description="Disordered" evidence="11">
    <location>
        <begin position="65"/>
        <end position="121"/>
    </location>
</feature>
<evidence type="ECO:0000256" key="11">
    <source>
        <dbReference type="SAM" id="MobiDB-lite"/>
    </source>
</evidence>
<keyword evidence="14" id="KW-1185">Reference proteome</keyword>
<keyword evidence="4 12" id="KW-0812">Transmembrane</keyword>
<comment type="subcellular location">
    <subcellularLocation>
        <location evidence="1">Cell membrane</location>
        <topology evidence="1">Single-pass membrane protein</topology>
    </subcellularLocation>
    <subcellularLocation>
        <location evidence="2">Endoplasmic reticulum membrane</location>
        <topology evidence="2">Single-pass membrane protein</topology>
    </subcellularLocation>
</comment>
<feature type="coiled-coil region" evidence="10">
    <location>
        <begin position="1238"/>
        <end position="1334"/>
    </location>
</feature>
<evidence type="ECO:0000256" key="12">
    <source>
        <dbReference type="SAM" id="Phobius"/>
    </source>
</evidence>
<dbReference type="EMBL" id="JAJAGQ010000002">
    <property type="protein sequence ID" value="KAJ8570188.1"/>
    <property type="molecule type" value="Genomic_DNA"/>
</dbReference>
<keyword evidence="6 12" id="KW-1133">Transmembrane helix</keyword>
<keyword evidence="5" id="KW-0256">Endoplasmic reticulum</keyword>
<keyword evidence="3" id="KW-1003">Cell membrane</keyword>
<organism evidence="13 14">
    <name type="scientific">Anisodus acutangulus</name>
    <dbReference type="NCBI Taxonomy" id="402998"/>
    <lineage>
        <taxon>Eukaryota</taxon>
        <taxon>Viridiplantae</taxon>
        <taxon>Streptophyta</taxon>
        <taxon>Embryophyta</taxon>
        <taxon>Tracheophyta</taxon>
        <taxon>Spermatophyta</taxon>
        <taxon>Magnoliopsida</taxon>
        <taxon>eudicotyledons</taxon>
        <taxon>Gunneridae</taxon>
        <taxon>Pentapetalae</taxon>
        <taxon>asterids</taxon>
        <taxon>lamiids</taxon>
        <taxon>Solanales</taxon>
        <taxon>Solanaceae</taxon>
        <taxon>Solanoideae</taxon>
        <taxon>Hyoscyameae</taxon>
        <taxon>Anisodus</taxon>
    </lineage>
</organism>
<feature type="region of interest" description="Disordered" evidence="11">
    <location>
        <begin position="213"/>
        <end position="409"/>
    </location>
</feature>
<feature type="compositionally biased region" description="Basic and acidic residues" evidence="11">
    <location>
        <begin position="617"/>
        <end position="643"/>
    </location>
</feature>
<evidence type="ECO:0000256" key="7">
    <source>
        <dbReference type="ARBA" id="ARBA00023054"/>
    </source>
</evidence>
<feature type="transmembrane region" description="Helical" evidence="12">
    <location>
        <begin position="1660"/>
        <end position="1682"/>
    </location>
</feature>
<feature type="compositionally biased region" description="Polar residues" evidence="11">
    <location>
        <begin position="107"/>
        <end position="118"/>
    </location>
</feature>
<feature type="compositionally biased region" description="Basic and acidic residues" evidence="11">
    <location>
        <begin position="548"/>
        <end position="566"/>
    </location>
</feature>
<proteinExistence type="inferred from homology"/>
<dbReference type="Proteomes" id="UP001152561">
    <property type="component" value="Unassembled WGS sequence"/>
</dbReference>
<feature type="region of interest" description="Disordered" evidence="11">
    <location>
        <begin position="617"/>
        <end position="659"/>
    </location>
</feature>
<feature type="compositionally biased region" description="Basic and acidic residues" evidence="11">
    <location>
        <begin position="259"/>
        <end position="286"/>
    </location>
</feature>
<keyword evidence="7 10" id="KW-0175">Coiled coil</keyword>
<reference evidence="14" key="1">
    <citation type="journal article" date="2023" name="Proc. Natl. Acad. Sci. U.S.A.">
        <title>Genomic and structural basis for evolution of tropane alkaloid biosynthesis.</title>
        <authorList>
            <person name="Wanga Y.-J."/>
            <person name="Taina T."/>
            <person name="Yua J.-Y."/>
            <person name="Lia J."/>
            <person name="Xua B."/>
            <person name="Chenc J."/>
            <person name="D'Auriad J.C."/>
            <person name="Huanga J.-P."/>
            <person name="Huanga S.-X."/>
        </authorList>
    </citation>
    <scope>NUCLEOTIDE SEQUENCE [LARGE SCALE GENOMIC DNA]</scope>
    <source>
        <strain evidence="14">cv. KIB-2019</strain>
    </source>
</reference>
<feature type="region of interest" description="Disordered" evidence="11">
    <location>
        <begin position="1564"/>
        <end position="1650"/>
    </location>
</feature>
<sequence>MYRMSVDAEFSHGPSILTGEKFAEVGNSAVACENTSNNGAVMLTKETLNFLADKGQMEHNTASEITGIEETSGESGGSDKCNDDGKLSKESAEAANADGNSEDKLQCDQSKNTGNADSDGQEALSMVTEIKGVNERGGDVSSEDKLQCAQSGNTENADTDGQGALNMVAEIKGVNERGGNFNGDINLVCEESADIEKVAINGQKAPSTEIKVVEEISGESNGSRKNDKSNAEKGDIKSSMAINLVAETVVMEGMGDESSVPHRSNDGRRLSEESADIEKVESEGERAPSTVTEIKAVEEIRGESNGSSTNGKSVDAEKGDINSSMDINPVTETVGMEEMRGESSGPHRSNDDRRLSEESAGAEKADSSEDKSLSDQRENAGKEDSNGQAAPSMITEIKGINEIGGDSNGDVKLVCEESADTEKVEIDGQRPPSTVTEIEEIRSESNGSSKIDESVDAEKVGSNNSISTSIVTEIGGLEGQSNVVEKFDIVSEITGIDVESNGAEEITDDRLVHQESTTTEKADSQGQSASNMASEINGIEDIEGESDVTNKRTDGNSTSEERKDAEVANGSSPVQKGEISCSIDAVASGKESVNISVDDVHNVCRTVFEAICNEEIGSKSDGDKDIDDKAMHQKNEDSERLHSDGLASEGMSSDAEVSHGPSILADARLSEVENSVTSISRDMSSNDSLELGNEACNSCISHGQSSADMVQEIIGKAVGGEFNGVDRSIDDKLMSEEFEDDKRFKCSSPAAEGLSCNAEFSQGLSTSVDSKVSEVGNYCASSTKDLSSNNAVGAENEALNSSTDDSQLLGPNLTREGSGVENLEGELNGGDNSINNGLLHKKCEDPEKSHNGSDDTGAHIDAEFSIDQSVLADVKLCKAGNSSASSIKDECHDVVCGNTLNDPIRDCKMVANMAIEFTDIKKEGESSVADQTSDENFIHESEDAEKPPSINIDERMSYDDEICHDQATLADLELSKAGNTSSSRDVSSYDAATFENETLTCPIGIDQESANLSIEIAGTEEMTGGSDRSNDDKQICELSGDDYGKQICELSGDDDGKQICELSGDDDGKQICELSGDDDGKQICELSGDAEISNTNEVLATSADCSSVDVAAVRDMNGIAVKGFYFLIRMPRFDDEKIRERIKVAELNVDEKTQHRDAFRQKIRNKRGNCQSHGAEFEAAKAQERDARKQVRTKRADISTLQDVIDKAKNAVAIGEIDNRICNMEHIIGHETVPLKEEKLLIREIKQLKQLRAQLSSNIGRQDEVQKFLDERDVNEERLRALKKELDNLKVKASKAEAIAMAASRKFEDESRKLKELQAQFKAADDIRQEAYEELRNLKKGLYEKNIHFRTYKDEATLASDHARKREMVALNHLSVNQVERYMELWNKNDEFRKDYIRCNTRSTVRRFGTLDGRTLGPDEEPTVLPSYYRVERVNRLVAGVDKVNSVSQPPISQQEKQVVVLKDEIKDGNIVVQATEGMNQVEKTKEARKPIQRERDTVDEPKEAEHLQTAPELEVARKEEELRKREEEARLKEQRRLEEIAKAKEALERKKRNAEKAQLKAELRAQKEEEQRLKEREKRLRKKERKKGSVGEIQSESNDGEIALISTSPREIVKEPEATDPQTSTKKPQKPSQFTKQMKPKAAIPPPLRNRGRRKLQQWIWLTLSCIVVIALFFLGNIGFFSNLKPRRSPGF</sequence>
<comment type="similarity">
    <text evidence="9">Belongs to the plant Proton pump-interactor protein family.</text>
</comment>
<dbReference type="OrthoDB" id="1703439at2759"/>
<feature type="compositionally biased region" description="Polar residues" evidence="11">
    <location>
        <begin position="1621"/>
        <end position="1637"/>
    </location>
</feature>
<protein>
    <submittedName>
        <fullName evidence="13">Uncharacterized protein</fullName>
    </submittedName>
</protein>
<feature type="compositionally biased region" description="Polar residues" evidence="11">
    <location>
        <begin position="524"/>
        <end position="534"/>
    </location>
</feature>
<feature type="compositionally biased region" description="Basic residues" evidence="11">
    <location>
        <begin position="1580"/>
        <end position="1589"/>
    </location>
</feature>
<evidence type="ECO:0000313" key="13">
    <source>
        <dbReference type="EMBL" id="KAJ8570188.1"/>
    </source>
</evidence>
<feature type="compositionally biased region" description="Basic and acidic residues" evidence="11">
    <location>
        <begin position="80"/>
        <end position="92"/>
    </location>
</feature>
<evidence type="ECO:0000256" key="4">
    <source>
        <dbReference type="ARBA" id="ARBA00022692"/>
    </source>
</evidence>
<feature type="compositionally biased region" description="Basic and acidic residues" evidence="11">
    <location>
        <begin position="1483"/>
        <end position="1507"/>
    </location>
</feature>
<evidence type="ECO:0000256" key="5">
    <source>
        <dbReference type="ARBA" id="ARBA00022824"/>
    </source>
</evidence>
<dbReference type="PANTHER" id="PTHR32219:SF3">
    <property type="entry name" value="CALPONIN-LIKE DOMAIN PROTEIN"/>
    <property type="match status" value="1"/>
</dbReference>
<feature type="region of interest" description="Disordered" evidence="11">
    <location>
        <begin position="134"/>
        <end position="162"/>
    </location>
</feature>
<evidence type="ECO:0000256" key="6">
    <source>
        <dbReference type="ARBA" id="ARBA00022989"/>
    </source>
</evidence>
<dbReference type="PANTHER" id="PTHR32219">
    <property type="entry name" value="RNA-BINDING PROTEIN YLMH-RELATED"/>
    <property type="match status" value="1"/>
</dbReference>
<comment type="caution">
    <text evidence="13">The sequence shown here is derived from an EMBL/GenBank/DDBJ whole genome shotgun (WGS) entry which is preliminary data.</text>
</comment>
<feature type="compositionally biased region" description="Basic and acidic residues" evidence="11">
    <location>
        <begin position="508"/>
        <end position="523"/>
    </location>
</feature>
<feature type="compositionally biased region" description="Basic and acidic residues" evidence="11">
    <location>
        <begin position="348"/>
        <end position="385"/>
    </location>
</feature>
<feature type="compositionally biased region" description="Low complexity" evidence="11">
    <location>
        <begin position="816"/>
        <end position="830"/>
    </location>
</feature>
<evidence type="ECO:0000256" key="2">
    <source>
        <dbReference type="ARBA" id="ARBA00004389"/>
    </source>
</evidence>
<evidence type="ECO:0000256" key="8">
    <source>
        <dbReference type="ARBA" id="ARBA00023136"/>
    </source>
</evidence>
<feature type="region of interest" description="Disordered" evidence="11">
    <location>
        <begin position="501"/>
        <end position="578"/>
    </location>
</feature>
<feature type="region of interest" description="Disordered" evidence="11">
    <location>
        <begin position="797"/>
        <end position="836"/>
    </location>
</feature>
<feature type="compositionally biased region" description="Basic and acidic residues" evidence="11">
    <location>
        <begin position="134"/>
        <end position="146"/>
    </location>
</feature>
<gene>
    <name evidence="13" type="ORF">K7X08_006765</name>
</gene>
<evidence type="ECO:0000256" key="3">
    <source>
        <dbReference type="ARBA" id="ARBA00022475"/>
    </source>
</evidence>
<evidence type="ECO:0000256" key="9">
    <source>
        <dbReference type="ARBA" id="ARBA00038080"/>
    </source>
</evidence>
<dbReference type="GO" id="GO:0005789">
    <property type="term" value="C:endoplasmic reticulum membrane"/>
    <property type="evidence" value="ECO:0007669"/>
    <property type="project" value="UniProtKB-SubCell"/>
</dbReference>
<dbReference type="InterPro" id="IPR055282">
    <property type="entry name" value="PPI1-4"/>
</dbReference>
<feature type="region of interest" description="Disordered" evidence="11">
    <location>
        <begin position="1481"/>
        <end position="1523"/>
    </location>
</feature>
<feature type="compositionally biased region" description="Basic and acidic residues" evidence="11">
    <location>
        <begin position="1564"/>
        <end position="1579"/>
    </location>
</feature>
<dbReference type="GO" id="GO:0005886">
    <property type="term" value="C:plasma membrane"/>
    <property type="evidence" value="ECO:0007669"/>
    <property type="project" value="UniProtKB-SubCell"/>
</dbReference>
<accession>A0A9Q1N0C6</accession>
<keyword evidence="8 12" id="KW-0472">Membrane</keyword>